<dbReference type="GO" id="GO:0005524">
    <property type="term" value="F:ATP binding"/>
    <property type="evidence" value="ECO:0007669"/>
    <property type="project" value="UniProtKB-KW"/>
</dbReference>
<dbReference type="AlphaFoldDB" id="A0A9X1HDF8"/>
<organism evidence="6 7">
    <name type="scientific">Flavobacterium potami</name>
    <dbReference type="NCBI Taxonomy" id="2872310"/>
    <lineage>
        <taxon>Bacteria</taxon>
        <taxon>Pseudomonadati</taxon>
        <taxon>Bacteroidota</taxon>
        <taxon>Flavobacteriia</taxon>
        <taxon>Flavobacteriales</taxon>
        <taxon>Flavobacteriaceae</taxon>
        <taxon>Flavobacterium</taxon>
    </lineage>
</organism>
<dbReference type="EMBL" id="JAINUY010000008">
    <property type="protein sequence ID" value="MBZ4037304.1"/>
    <property type="molecule type" value="Genomic_DNA"/>
</dbReference>
<feature type="domain" description="SF3 helicase" evidence="5">
    <location>
        <begin position="214"/>
        <end position="367"/>
    </location>
</feature>
<dbReference type="Pfam" id="PF03288">
    <property type="entry name" value="Pox_D5"/>
    <property type="match status" value="1"/>
</dbReference>
<dbReference type="GO" id="GO:0004386">
    <property type="term" value="F:helicase activity"/>
    <property type="evidence" value="ECO:0007669"/>
    <property type="project" value="UniProtKB-KW"/>
</dbReference>
<evidence type="ECO:0000313" key="7">
    <source>
        <dbReference type="Proteomes" id="UP001139366"/>
    </source>
</evidence>
<sequence>MGEIDLNNIYLNIDKNNDEIKSDSNYQSRITKAVYKDPALKEILNSIPKIFTETEGSKVKLEDGWAVLVIENLLEVSDKLETSLGYENYQIYIYRKAYWKILNETLFRCFLSQVAFKCGIPLQLAKKASTSEHLFSQFTFDASLFLKDQNSKTHKINLANGTFHIGFGESNEVSELKPHNKEDNLKYQLSFCYDPTAKAPLFTKYLNRVLPDLDSQKILAEYIAYTLTKKMKLEKILILYGSGSNGKSVLFEIIMALLGKENVTNFAMESLCDERGYHRVHIESKLLNYASESGGKINIQNFKKLVSGEPIEARSPHKEPIIIDDYCKFMVNANKLPEIEHTEAFFRRQLILGFNQKISDEEKDIHLASKIIKDELSGVFNIVLEGLNRLILQQGFSKSTVAEQDLIKYKGETNSVSLFIDEENWKKSTNTRIKLKELYFNYRTYCTESGQRPFSQANFSKRLTELNFEVQHKSTNNYTFVWIEKIIFPNENDPFLELVENAHKK</sequence>
<evidence type="ECO:0000256" key="1">
    <source>
        <dbReference type="ARBA" id="ARBA00022741"/>
    </source>
</evidence>
<evidence type="ECO:0000256" key="4">
    <source>
        <dbReference type="ARBA" id="ARBA00022840"/>
    </source>
</evidence>
<comment type="caution">
    <text evidence="6">The sequence shown here is derived from an EMBL/GenBank/DDBJ whole genome shotgun (WGS) entry which is preliminary data.</text>
</comment>
<reference evidence="6 7" key="1">
    <citation type="journal article" date="2023" name="Antonie Van Leeuwenhoek">
        <title>Flavobacterium potami sp. nov., a multi-metal resistance genes harbouring bacterium isolated from shallow river silt.</title>
        <authorList>
            <person name="Li S."/>
            <person name="Mao S."/>
            <person name="Mu W."/>
            <person name="Guo B."/>
            <person name="Li C."/>
            <person name="Zhu Q."/>
            <person name="Hou X."/>
            <person name="Zhao Y."/>
            <person name="Wei S."/>
            <person name="Liu H."/>
            <person name="Liu A."/>
        </authorList>
    </citation>
    <scope>NUCLEOTIDE SEQUENCE [LARGE SCALE GENOMIC DNA]</scope>
    <source>
        <strain evidence="6 7">17A</strain>
    </source>
</reference>
<dbReference type="InterPro" id="IPR014015">
    <property type="entry name" value="Helicase_SF3_DNA-vir"/>
</dbReference>
<keyword evidence="3" id="KW-0347">Helicase</keyword>
<protein>
    <submittedName>
        <fullName evidence="6">DUF5906 domain-containing protein</fullName>
    </submittedName>
</protein>
<dbReference type="PANTHER" id="PTHR35372:SF2">
    <property type="entry name" value="SF3 HELICASE DOMAIN-CONTAINING PROTEIN"/>
    <property type="match status" value="1"/>
</dbReference>
<evidence type="ECO:0000259" key="5">
    <source>
        <dbReference type="PROSITE" id="PS51206"/>
    </source>
</evidence>
<keyword evidence="7" id="KW-1185">Reference proteome</keyword>
<accession>A0A9X1HDF8</accession>
<evidence type="ECO:0000313" key="6">
    <source>
        <dbReference type="EMBL" id="MBZ4037304.1"/>
    </source>
</evidence>
<name>A0A9X1HDF8_9FLAO</name>
<dbReference type="GO" id="GO:0016787">
    <property type="term" value="F:hydrolase activity"/>
    <property type="evidence" value="ECO:0007669"/>
    <property type="project" value="UniProtKB-KW"/>
</dbReference>
<keyword evidence="2" id="KW-0378">Hydrolase</keyword>
<dbReference type="InterPro" id="IPR006500">
    <property type="entry name" value="Helicase_put_C_phage/plasmid"/>
</dbReference>
<dbReference type="Gene3D" id="3.40.50.300">
    <property type="entry name" value="P-loop containing nucleotide triphosphate hydrolases"/>
    <property type="match status" value="1"/>
</dbReference>
<keyword evidence="4" id="KW-0067">ATP-binding</keyword>
<evidence type="ECO:0000256" key="3">
    <source>
        <dbReference type="ARBA" id="ARBA00022806"/>
    </source>
</evidence>
<proteinExistence type="predicted"/>
<dbReference type="PROSITE" id="PS51206">
    <property type="entry name" value="SF3_HELICASE_1"/>
    <property type="match status" value="1"/>
</dbReference>
<dbReference type="Pfam" id="PF08706">
    <property type="entry name" value="D5_N"/>
    <property type="match status" value="1"/>
</dbReference>
<dbReference type="Proteomes" id="UP001139366">
    <property type="component" value="Unassembled WGS sequence"/>
</dbReference>
<dbReference type="InterPro" id="IPR014818">
    <property type="entry name" value="Phage/plasmid_primase_P4_C"/>
</dbReference>
<keyword evidence="1" id="KW-0547">Nucleotide-binding</keyword>
<dbReference type="InterPro" id="IPR004968">
    <property type="entry name" value="DNA_primase/NTPase_C"/>
</dbReference>
<gene>
    <name evidence="6" type="ORF">K6T82_21265</name>
</gene>
<dbReference type="InterPro" id="IPR051620">
    <property type="entry name" value="ORF904-like_C"/>
</dbReference>
<dbReference type="NCBIfam" id="TIGR01613">
    <property type="entry name" value="primase_Cterm"/>
    <property type="match status" value="1"/>
</dbReference>
<dbReference type="InterPro" id="IPR027417">
    <property type="entry name" value="P-loop_NTPase"/>
</dbReference>
<dbReference type="RefSeq" id="WP_223710429.1">
    <property type="nucleotide sequence ID" value="NZ_JAINUY010000008.1"/>
</dbReference>
<dbReference type="PANTHER" id="PTHR35372">
    <property type="entry name" value="ATP BINDING PROTEIN-RELATED"/>
    <property type="match status" value="1"/>
</dbReference>
<dbReference type="InterPro" id="IPR045455">
    <property type="entry name" value="NrS-1_pol-like_helicase"/>
</dbReference>
<evidence type="ECO:0000256" key="2">
    <source>
        <dbReference type="ARBA" id="ARBA00022801"/>
    </source>
</evidence>
<dbReference type="Pfam" id="PF19263">
    <property type="entry name" value="DUF5906"/>
    <property type="match status" value="1"/>
</dbReference>
<dbReference type="SUPFAM" id="SSF52540">
    <property type="entry name" value="P-loop containing nucleoside triphosphate hydrolases"/>
    <property type="match status" value="1"/>
</dbReference>